<evidence type="ECO:0000313" key="9">
    <source>
        <dbReference type="Proteomes" id="UP001595965"/>
    </source>
</evidence>
<name>A0ABV8XZB8_9MICC</name>
<dbReference type="SUPFAM" id="SSF53041">
    <property type="entry name" value="Resolvase-like"/>
    <property type="match status" value="1"/>
</dbReference>
<organism evidence="8 9">
    <name type="scientific">Citricoccus alkalitolerans</name>
    <dbReference type="NCBI Taxonomy" id="246603"/>
    <lineage>
        <taxon>Bacteria</taxon>
        <taxon>Bacillati</taxon>
        <taxon>Actinomycetota</taxon>
        <taxon>Actinomycetes</taxon>
        <taxon>Micrococcales</taxon>
        <taxon>Micrococcaceae</taxon>
        <taxon>Citricoccus</taxon>
    </lineage>
</organism>
<dbReference type="Proteomes" id="UP001595965">
    <property type="component" value="Unassembled WGS sequence"/>
</dbReference>
<evidence type="ECO:0000256" key="3">
    <source>
        <dbReference type="ARBA" id="ARBA00023125"/>
    </source>
</evidence>
<keyword evidence="3" id="KW-0238">DNA-binding</keyword>
<dbReference type="InterPro" id="IPR036162">
    <property type="entry name" value="Resolvase-like_N_sf"/>
</dbReference>
<sequence>MVSLGYARVSTVEQNADLQTRALKEAGCLKVYTDQGVSGTKAKRPQLDKLLEHARAGDELVVWKLDRLGRNTRQLLDLIDHLESEGVHFRSLTEGIATTGPMGKAMLTVMSAFAQLERDQLAERTKAAPAAAAARGRRGGRPAVTPETERVRQAGQYRHAGLTPPEIAKLLGVSRATVYRYLALPANEPSG</sequence>
<evidence type="ECO:0000259" key="7">
    <source>
        <dbReference type="PROSITE" id="PS51736"/>
    </source>
</evidence>
<evidence type="ECO:0000313" key="8">
    <source>
        <dbReference type="EMBL" id="MFC4430959.1"/>
    </source>
</evidence>
<evidence type="ECO:0000256" key="4">
    <source>
        <dbReference type="ARBA" id="ARBA00023172"/>
    </source>
</evidence>
<feature type="domain" description="Resolvase/invertase-type recombinase catalytic" evidence="7">
    <location>
        <begin position="2"/>
        <end position="136"/>
    </location>
</feature>
<dbReference type="PANTHER" id="PTHR30461">
    <property type="entry name" value="DNA-INVERTASE FROM LAMBDOID PROPHAGE"/>
    <property type="match status" value="1"/>
</dbReference>
<dbReference type="InterPro" id="IPR006118">
    <property type="entry name" value="Recombinase_CS"/>
</dbReference>
<reference evidence="9" key="1">
    <citation type="journal article" date="2019" name="Int. J. Syst. Evol. Microbiol.">
        <title>The Global Catalogue of Microorganisms (GCM) 10K type strain sequencing project: providing services to taxonomists for standard genome sequencing and annotation.</title>
        <authorList>
            <consortium name="The Broad Institute Genomics Platform"/>
            <consortium name="The Broad Institute Genome Sequencing Center for Infectious Disease"/>
            <person name="Wu L."/>
            <person name="Ma J."/>
        </authorList>
    </citation>
    <scope>NUCLEOTIDE SEQUENCE [LARGE SCALE GENOMIC DNA]</scope>
    <source>
        <strain evidence="9">CGMCC 1.12125</strain>
    </source>
</reference>
<dbReference type="EMBL" id="JBHSEN010000003">
    <property type="protein sequence ID" value="MFC4430959.1"/>
    <property type="molecule type" value="Genomic_DNA"/>
</dbReference>
<dbReference type="SMART" id="SM00857">
    <property type="entry name" value="Resolvase"/>
    <property type="match status" value="1"/>
</dbReference>
<evidence type="ECO:0000256" key="1">
    <source>
        <dbReference type="ARBA" id="ARBA00009913"/>
    </source>
</evidence>
<dbReference type="CDD" id="cd03768">
    <property type="entry name" value="SR_ResInv"/>
    <property type="match status" value="1"/>
</dbReference>
<keyword evidence="9" id="KW-1185">Reference proteome</keyword>
<dbReference type="SUPFAM" id="SSF46689">
    <property type="entry name" value="Homeodomain-like"/>
    <property type="match status" value="1"/>
</dbReference>
<dbReference type="PANTHER" id="PTHR30461:SF2">
    <property type="entry name" value="SERINE RECOMBINASE PINE-RELATED"/>
    <property type="match status" value="1"/>
</dbReference>
<dbReference type="InterPro" id="IPR050639">
    <property type="entry name" value="SSR_resolvase"/>
</dbReference>
<dbReference type="InterPro" id="IPR006119">
    <property type="entry name" value="Resolv_N"/>
</dbReference>
<dbReference type="Gene3D" id="3.40.50.1390">
    <property type="entry name" value="Resolvase, N-terminal catalytic domain"/>
    <property type="match status" value="1"/>
</dbReference>
<dbReference type="PROSITE" id="PS00398">
    <property type="entry name" value="RECOMBINASES_2"/>
    <property type="match status" value="1"/>
</dbReference>
<protein>
    <submittedName>
        <fullName evidence="8">Recombinase family protein</fullName>
    </submittedName>
</protein>
<proteinExistence type="inferred from homology"/>
<accession>A0ABV8XZB8</accession>
<dbReference type="PROSITE" id="PS51736">
    <property type="entry name" value="RECOMBINASES_3"/>
    <property type="match status" value="1"/>
</dbReference>
<dbReference type="RefSeq" id="WP_378108495.1">
    <property type="nucleotide sequence ID" value="NZ_JBHSEN010000003.1"/>
</dbReference>
<dbReference type="InterPro" id="IPR009057">
    <property type="entry name" value="Homeodomain-like_sf"/>
</dbReference>
<evidence type="ECO:0000256" key="6">
    <source>
        <dbReference type="SAM" id="MobiDB-lite"/>
    </source>
</evidence>
<feature type="region of interest" description="Disordered" evidence="6">
    <location>
        <begin position="124"/>
        <end position="159"/>
    </location>
</feature>
<dbReference type="Pfam" id="PF13384">
    <property type="entry name" value="HTH_23"/>
    <property type="match status" value="1"/>
</dbReference>
<evidence type="ECO:0000256" key="2">
    <source>
        <dbReference type="ARBA" id="ARBA00022908"/>
    </source>
</evidence>
<dbReference type="PROSITE" id="PS00397">
    <property type="entry name" value="RECOMBINASES_1"/>
    <property type="match status" value="1"/>
</dbReference>
<dbReference type="Gene3D" id="1.10.10.60">
    <property type="entry name" value="Homeodomain-like"/>
    <property type="match status" value="1"/>
</dbReference>
<keyword evidence="4" id="KW-0233">DNA recombination</keyword>
<keyword evidence="2" id="KW-0229">DNA integration</keyword>
<dbReference type="Pfam" id="PF00239">
    <property type="entry name" value="Resolvase"/>
    <property type="match status" value="1"/>
</dbReference>
<evidence type="ECO:0000256" key="5">
    <source>
        <dbReference type="PROSITE-ProRule" id="PRU10137"/>
    </source>
</evidence>
<feature type="active site" description="O-(5'-phospho-DNA)-serine intermediate" evidence="5">
    <location>
        <position position="10"/>
    </location>
</feature>
<gene>
    <name evidence="8" type="ORF">ACFO0K_14910</name>
</gene>
<comment type="similarity">
    <text evidence="1">Belongs to the site-specific recombinase resolvase family.</text>
</comment>
<comment type="caution">
    <text evidence="8">The sequence shown here is derived from an EMBL/GenBank/DDBJ whole genome shotgun (WGS) entry which is preliminary data.</text>
</comment>